<dbReference type="EMBL" id="AP014967">
    <property type="protein sequence ID" value="BAT12725.1"/>
    <property type="molecule type" value="Genomic_DNA"/>
</dbReference>
<name>A0A0P0XZ75_ORYSJ</name>
<evidence type="ECO:0000313" key="1">
    <source>
        <dbReference type="EMBL" id="BAT12725.1"/>
    </source>
</evidence>
<evidence type="ECO:0000313" key="2">
    <source>
        <dbReference type="Proteomes" id="UP000059680"/>
    </source>
</evidence>
<sequence length="104" mass="11772">FQRIVILGQLELHFSAPPGCSLSLGIEVDSSHRKAKIILLGEPAGVEMVPEGWHNYSLPALLLEEHKNEPMDANVRLWTLIAYDLASFNRKVVQLFIHKEKLNE</sequence>
<dbReference type="AlphaFoldDB" id="A0A0P0XZ75"/>
<organism evidence="1 2">
    <name type="scientific">Oryza sativa subsp. japonica</name>
    <name type="common">Rice</name>
    <dbReference type="NCBI Taxonomy" id="39947"/>
    <lineage>
        <taxon>Eukaryota</taxon>
        <taxon>Viridiplantae</taxon>
        <taxon>Streptophyta</taxon>
        <taxon>Embryophyta</taxon>
        <taxon>Tracheophyta</taxon>
        <taxon>Spermatophyta</taxon>
        <taxon>Magnoliopsida</taxon>
        <taxon>Liliopsida</taxon>
        <taxon>Poales</taxon>
        <taxon>Poaceae</taxon>
        <taxon>BOP clade</taxon>
        <taxon>Oryzoideae</taxon>
        <taxon>Oryzeae</taxon>
        <taxon>Oryzinae</taxon>
        <taxon>Oryza</taxon>
        <taxon>Oryza sativa</taxon>
    </lineage>
</organism>
<accession>A0A0P0XZ75</accession>
<dbReference type="Proteomes" id="UP000059680">
    <property type="component" value="Chromosome 11"/>
</dbReference>
<feature type="non-terminal residue" evidence="1">
    <location>
        <position position="1"/>
    </location>
</feature>
<dbReference type="PaxDb" id="39947-A0A0P0XZ75"/>
<keyword evidence="2" id="KW-1185">Reference proteome</keyword>
<proteinExistence type="predicted"/>
<reference evidence="2" key="1">
    <citation type="journal article" date="2005" name="Nature">
        <title>The map-based sequence of the rice genome.</title>
        <authorList>
            <consortium name="International rice genome sequencing project (IRGSP)"/>
            <person name="Matsumoto T."/>
            <person name="Wu J."/>
            <person name="Kanamori H."/>
            <person name="Katayose Y."/>
            <person name="Fujisawa M."/>
            <person name="Namiki N."/>
            <person name="Mizuno H."/>
            <person name="Yamamoto K."/>
            <person name="Antonio B.A."/>
            <person name="Baba T."/>
            <person name="Sakata K."/>
            <person name="Nagamura Y."/>
            <person name="Aoki H."/>
            <person name="Arikawa K."/>
            <person name="Arita K."/>
            <person name="Bito T."/>
            <person name="Chiden Y."/>
            <person name="Fujitsuka N."/>
            <person name="Fukunaka R."/>
            <person name="Hamada M."/>
            <person name="Harada C."/>
            <person name="Hayashi A."/>
            <person name="Hijishita S."/>
            <person name="Honda M."/>
            <person name="Hosokawa S."/>
            <person name="Ichikawa Y."/>
            <person name="Idonuma A."/>
            <person name="Iijima M."/>
            <person name="Ikeda M."/>
            <person name="Ikeno M."/>
            <person name="Ito K."/>
            <person name="Ito S."/>
            <person name="Ito T."/>
            <person name="Ito Y."/>
            <person name="Ito Y."/>
            <person name="Iwabuchi A."/>
            <person name="Kamiya K."/>
            <person name="Karasawa W."/>
            <person name="Kurita K."/>
            <person name="Katagiri S."/>
            <person name="Kikuta A."/>
            <person name="Kobayashi H."/>
            <person name="Kobayashi N."/>
            <person name="Machita K."/>
            <person name="Maehara T."/>
            <person name="Masukawa M."/>
            <person name="Mizubayashi T."/>
            <person name="Mukai Y."/>
            <person name="Nagasaki H."/>
            <person name="Nagata Y."/>
            <person name="Naito S."/>
            <person name="Nakashima M."/>
            <person name="Nakama Y."/>
            <person name="Nakamichi Y."/>
            <person name="Nakamura M."/>
            <person name="Meguro A."/>
            <person name="Negishi M."/>
            <person name="Ohta I."/>
            <person name="Ohta T."/>
            <person name="Okamoto M."/>
            <person name="Ono N."/>
            <person name="Saji S."/>
            <person name="Sakaguchi M."/>
            <person name="Sakai K."/>
            <person name="Shibata M."/>
            <person name="Shimokawa T."/>
            <person name="Song J."/>
            <person name="Takazaki Y."/>
            <person name="Terasawa K."/>
            <person name="Tsugane M."/>
            <person name="Tsuji K."/>
            <person name="Ueda S."/>
            <person name="Waki K."/>
            <person name="Yamagata H."/>
            <person name="Yamamoto M."/>
            <person name="Yamamoto S."/>
            <person name="Yamane H."/>
            <person name="Yoshiki S."/>
            <person name="Yoshihara R."/>
            <person name="Yukawa K."/>
            <person name="Zhong H."/>
            <person name="Yano M."/>
            <person name="Yuan Q."/>
            <person name="Ouyang S."/>
            <person name="Liu J."/>
            <person name="Jones K.M."/>
            <person name="Gansberger K."/>
            <person name="Moffat K."/>
            <person name="Hill J."/>
            <person name="Bera J."/>
            <person name="Fadrosh D."/>
            <person name="Jin S."/>
            <person name="Johri S."/>
            <person name="Kim M."/>
            <person name="Overton L."/>
            <person name="Reardon M."/>
            <person name="Tsitrin T."/>
            <person name="Vuong H."/>
            <person name="Weaver B."/>
            <person name="Ciecko A."/>
            <person name="Tallon L."/>
            <person name="Jackson J."/>
            <person name="Pai G."/>
            <person name="Aken S.V."/>
            <person name="Utterback T."/>
            <person name="Reidmuller S."/>
            <person name="Feldblyum T."/>
            <person name="Hsiao J."/>
            <person name="Zismann V."/>
            <person name="Iobst S."/>
            <person name="de Vazeille A.R."/>
            <person name="Buell C.R."/>
            <person name="Ying K."/>
            <person name="Li Y."/>
            <person name="Lu T."/>
            <person name="Huang Y."/>
            <person name="Zhao Q."/>
            <person name="Feng Q."/>
            <person name="Zhang L."/>
            <person name="Zhu J."/>
            <person name="Weng Q."/>
            <person name="Mu J."/>
            <person name="Lu Y."/>
            <person name="Fan D."/>
            <person name="Liu Y."/>
            <person name="Guan J."/>
            <person name="Zhang Y."/>
            <person name="Yu S."/>
            <person name="Liu X."/>
            <person name="Zhang Y."/>
            <person name="Hong G."/>
            <person name="Han B."/>
            <person name="Choisne N."/>
            <person name="Demange N."/>
            <person name="Orjeda G."/>
            <person name="Samain S."/>
            <person name="Cattolico L."/>
            <person name="Pelletier E."/>
            <person name="Couloux A."/>
            <person name="Segurens B."/>
            <person name="Wincker P."/>
            <person name="D'Hont A."/>
            <person name="Scarpelli C."/>
            <person name="Weissenbach J."/>
            <person name="Salanoubat M."/>
            <person name="Quetier F."/>
            <person name="Yu Y."/>
            <person name="Kim H.R."/>
            <person name="Rambo T."/>
            <person name="Currie J."/>
            <person name="Collura K."/>
            <person name="Luo M."/>
            <person name="Yang T."/>
            <person name="Ammiraju J.S.S."/>
            <person name="Engler F."/>
            <person name="Soderlund C."/>
            <person name="Wing R.A."/>
            <person name="Palmer L.E."/>
            <person name="de la Bastide M."/>
            <person name="Spiegel L."/>
            <person name="Nascimento L."/>
            <person name="Zutavern T."/>
            <person name="O'Shaughnessy A."/>
            <person name="Dike S."/>
            <person name="Dedhia N."/>
            <person name="Preston R."/>
            <person name="Balija V."/>
            <person name="McCombie W.R."/>
            <person name="Chow T."/>
            <person name="Chen H."/>
            <person name="Chung M."/>
            <person name="Chen C."/>
            <person name="Shaw J."/>
            <person name="Wu H."/>
            <person name="Hsiao K."/>
            <person name="Chao Y."/>
            <person name="Chu M."/>
            <person name="Cheng C."/>
            <person name="Hour A."/>
            <person name="Lee P."/>
            <person name="Lin S."/>
            <person name="Lin Y."/>
            <person name="Liou J."/>
            <person name="Liu S."/>
            <person name="Hsing Y."/>
            <person name="Raghuvanshi S."/>
            <person name="Mohanty A."/>
            <person name="Bharti A.K."/>
            <person name="Gaur A."/>
            <person name="Gupta V."/>
            <person name="Kumar D."/>
            <person name="Ravi V."/>
            <person name="Vij S."/>
            <person name="Kapur A."/>
            <person name="Khurana P."/>
            <person name="Khurana P."/>
            <person name="Khurana J.P."/>
            <person name="Tyagi A.K."/>
            <person name="Gaikwad K."/>
            <person name="Singh A."/>
            <person name="Dalal V."/>
            <person name="Srivastava S."/>
            <person name="Dixit A."/>
            <person name="Pal A.K."/>
            <person name="Ghazi I.A."/>
            <person name="Yadav M."/>
            <person name="Pandit A."/>
            <person name="Bhargava A."/>
            <person name="Sureshbabu K."/>
            <person name="Batra K."/>
            <person name="Sharma T.R."/>
            <person name="Mohapatra T."/>
            <person name="Singh N.K."/>
            <person name="Messing J."/>
            <person name="Nelson A.B."/>
            <person name="Fuks G."/>
            <person name="Kavchok S."/>
            <person name="Keizer G."/>
            <person name="Linton E."/>
            <person name="Llaca V."/>
            <person name="Song R."/>
            <person name="Tanyolac B."/>
            <person name="Young S."/>
            <person name="Ho-Il K."/>
            <person name="Hahn J.H."/>
            <person name="Sangsakoo G."/>
            <person name="Vanavichit A."/>
            <person name="de Mattos Luiz.A.T."/>
            <person name="Zimmer P.D."/>
            <person name="Malone G."/>
            <person name="Dellagostin O."/>
            <person name="de Oliveira A.C."/>
            <person name="Bevan M."/>
            <person name="Bancroft I."/>
            <person name="Minx P."/>
            <person name="Cordum H."/>
            <person name="Wilson R."/>
            <person name="Cheng Z."/>
            <person name="Jin W."/>
            <person name="Jiang J."/>
            <person name="Leong S.A."/>
            <person name="Iwama H."/>
            <person name="Gojobori T."/>
            <person name="Itoh T."/>
            <person name="Niimura Y."/>
            <person name="Fujii Y."/>
            <person name="Habara T."/>
            <person name="Sakai H."/>
            <person name="Sato Y."/>
            <person name="Wilson G."/>
            <person name="Kumar K."/>
            <person name="McCouch S."/>
            <person name="Juretic N."/>
            <person name="Hoen D."/>
            <person name="Wright S."/>
            <person name="Bruskiewich R."/>
            <person name="Bureau T."/>
            <person name="Miyao A."/>
            <person name="Hirochika H."/>
            <person name="Nishikawa T."/>
            <person name="Kadowaki K."/>
            <person name="Sugiura M."/>
            <person name="Burr B."/>
            <person name="Sasaki T."/>
        </authorList>
    </citation>
    <scope>NUCLEOTIDE SEQUENCE [LARGE SCALE GENOMIC DNA]</scope>
    <source>
        <strain evidence="2">cv. Nipponbare</strain>
    </source>
</reference>
<protein>
    <submittedName>
        <fullName evidence="1">Os11g0152400 protein</fullName>
    </submittedName>
</protein>
<dbReference type="Gramene" id="Os11t0152400-02">
    <property type="protein sequence ID" value="Os11t0152400-02"/>
    <property type="gene ID" value="Os11g0152400"/>
</dbReference>
<dbReference type="Gramene" id="Os11t0152400-01">
    <property type="protein sequence ID" value="Os11t0152400-01"/>
    <property type="gene ID" value="Os11g0152400"/>
</dbReference>
<dbReference type="InParanoid" id="A0A0P0XZ75"/>
<gene>
    <name evidence="1" type="ordered locus">Os11g0152400</name>
    <name evidence="1" type="ORF">OSNPB_110152400</name>
</gene>
<reference evidence="1 2" key="3">
    <citation type="journal article" date="2013" name="Rice">
        <title>Improvement of the Oryza sativa Nipponbare reference genome using next generation sequence and optical map data.</title>
        <authorList>
            <person name="Kawahara Y."/>
            <person name="de la Bastide M."/>
            <person name="Hamilton J.P."/>
            <person name="Kanamori H."/>
            <person name="McCombie W.R."/>
            <person name="Ouyang S."/>
            <person name="Schwartz D.C."/>
            <person name="Tanaka T."/>
            <person name="Wu J."/>
            <person name="Zhou S."/>
            <person name="Childs K.L."/>
            <person name="Davidson R.M."/>
            <person name="Lin H."/>
            <person name="Quesada-Ocampo L."/>
            <person name="Vaillancourt B."/>
            <person name="Sakai H."/>
            <person name="Lee S.S."/>
            <person name="Kim J."/>
            <person name="Numa H."/>
            <person name="Itoh T."/>
            <person name="Buell C.R."/>
            <person name="Matsumoto T."/>
        </authorList>
    </citation>
    <scope>NUCLEOTIDE SEQUENCE [LARGE SCALE GENOMIC DNA]</scope>
    <source>
        <strain evidence="2">cv. Nipponbare</strain>
    </source>
</reference>
<reference evidence="1 2" key="2">
    <citation type="journal article" date="2013" name="Plant Cell Physiol.">
        <title>Rice Annotation Project Database (RAP-DB): an integrative and interactive database for rice genomics.</title>
        <authorList>
            <person name="Sakai H."/>
            <person name="Lee S.S."/>
            <person name="Tanaka T."/>
            <person name="Numa H."/>
            <person name="Kim J."/>
            <person name="Kawahara Y."/>
            <person name="Wakimoto H."/>
            <person name="Yang C.C."/>
            <person name="Iwamoto M."/>
            <person name="Abe T."/>
            <person name="Yamada Y."/>
            <person name="Muto A."/>
            <person name="Inokuchi H."/>
            <person name="Ikemura T."/>
            <person name="Matsumoto T."/>
            <person name="Sasaki T."/>
            <person name="Itoh T."/>
        </authorList>
    </citation>
    <scope>NUCLEOTIDE SEQUENCE [LARGE SCALE GENOMIC DNA]</scope>
    <source>
        <strain evidence="2">cv. Nipponbare</strain>
    </source>
</reference>